<dbReference type="Proteomes" id="UP000049828">
    <property type="component" value="Unassembled WGS sequence"/>
</dbReference>
<protein>
    <submittedName>
        <fullName evidence="2">Uncharacterized protein</fullName>
    </submittedName>
</protein>
<evidence type="ECO:0000256" key="1">
    <source>
        <dbReference type="SAM" id="Phobius"/>
    </source>
</evidence>
<proteinExistence type="predicted"/>
<dbReference type="AlphaFoldDB" id="A0A0M6WPD7"/>
<keyword evidence="1" id="KW-0812">Transmembrane</keyword>
<reference evidence="3" key="1">
    <citation type="submission" date="2015-05" db="EMBL/GenBank/DDBJ databases">
        <authorList>
            <consortium name="Pathogen Informatics"/>
        </authorList>
    </citation>
    <scope>NUCLEOTIDE SEQUENCE [LARGE SCALE GENOMIC DNA]</scope>
    <source>
        <strain evidence="3">L1-83</strain>
    </source>
</reference>
<accession>A0A0M6WPD7</accession>
<gene>
    <name evidence="2" type="ORF">RIL183_23111</name>
</gene>
<feature type="transmembrane region" description="Helical" evidence="1">
    <location>
        <begin position="42"/>
        <end position="61"/>
    </location>
</feature>
<feature type="transmembrane region" description="Helical" evidence="1">
    <location>
        <begin position="119"/>
        <end position="140"/>
    </location>
</feature>
<evidence type="ECO:0000313" key="3">
    <source>
        <dbReference type="Proteomes" id="UP000049828"/>
    </source>
</evidence>
<dbReference type="RefSeq" id="WP_055039753.1">
    <property type="nucleotide sequence ID" value="NZ_CVRS01000073.1"/>
</dbReference>
<sequence>MGWVYRSNRPLAPQGSTSPLDDTWISSIVGLSGSVKLFSVKLFLLAPLWWGILCYILLRLANPYLKEHGVKLQINNRKYKALIKIFTIVFLMALIYWSYGFTLYVVFQPMPFLVGYYIMNHRIILGISWCIEAILIYVLFET</sequence>
<feature type="transmembrane region" description="Helical" evidence="1">
    <location>
        <begin position="81"/>
        <end position="99"/>
    </location>
</feature>
<keyword evidence="1" id="KW-0472">Membrane</keyword>
<dbReference type="EMBL" id="CVRS01000073">
    <property type="protein sequence ID" value="CRL38719.1"/>
    <property type="molecule type" value="Genomic_DNA"/>
</dbReference>
<keyword evidence="3" id="KW-1185">Reference proteome</keyword>
<name>A0A0M6WPD7_9FIRM</name>
<keyword evidence="1" id="KW-1133">Transmembrane helix</keyword>
<evidence type="ECO:0000313" key="2">
    <source>
        <dbReference type="EMBL" id="CRL38719.1"/>
    </source>
</evidence>
<organism evidence="2 3">
    <name type="scientific">Roseburia inulinivorans</name>
    <dbReference type="NCBI Taxonomy" id="360807"/>
    <lineage>
        <taxon>Bacteria</taxon>
        <taxon>Bacillati</taxon>
        <taxon>Bacillota</taxon>
        <taxon>Clostridia</taxon>
        <taxon>Lachnospirales</taxon>
        <taxon>Lachnospiraceae</taxon>
        <taxon>Roseburia</taxon>
    </lineage>
</organism>